<keyword evidence="4" id="KW-0520">NAD</keyword>
<feature type="domain" description="D-isomer specific 2-hydroxyacid dehydrogenase catalytic" evidence="6">
    <location>
        <begin position="7"/>
        <end position="314"/>
    </location>
</feature>
<keyword evidence="3 5" id="KW-0560">Oxidoreductase</keyword>
<proteinExistence type="inferred from homology"/>
<evidence type="ECO:0000259" key="7">
    <source>
        <dbReference type="Pfam" id="PF02826"/>
    </source>
</evidence>
<dbReference type="SUPFAM" id="SSF52283">
    <property type="entry name" value="Formate/glycerate dehydrogenase catalytic domain-like"/>
    <property type="match status" value="1"/>
</dbReference>
<dbReference type="HOGENOM" id="CLU_019796_1_3_5"/>
<dbReference type="InterPro" id="IPR029752">
    <property type="entry name" value="D-isomer_DH_CS1"/>
</dbReference>
<evidence type="ECO:0000259" key="6">
    <source>
        <dbReference type="Pfam" id="PF00389"/>
    </source>
</evidence>
<evidence type="ECO:0000256" key="2">
    <source>
        <dbReference type="ARBA" id="ARBA00022605"/>
    </source>
</evidence>
<dbReference type="SUPFAM" id="SSF51735">
    <property type="entry name" value="NAD(P)-binding Rossmann-fold domains"/>
    <property type="match status" value="1"/>
</dbReference>
<evidence type="ECO:0008006" key="10">
    <source>
        <dbReference type="Google" id="ProtNLM"/>
    </source>
</evidence>
<dbReference type="InterPro" id="IPR050857">
    <property type="entry name" value="D-2-hydroxyacid_DH"/>
</dbReference>
<evidence type="ECO:0000313" key="9">
    <source>
        <dbReference type="Proteomes" id="UP000001095"/>
    </source>
</evidence>
<name>K8P356_9BRAD</name>
<evidence type="ECO:0000256" key="1">
    <source>
        <dbReference type="ARBA" id="ARBA00005854"/>
    </source>
</evidence>
<accession>K8P356</accession>
<keyword evidence="2" id="KW-0028">Amino-acid biosynthesis</keyword>
<comment type="similarity">
    <text evidence="1 5">Belongs to the D-isomer specific 2-hydroxyacid dehydrogenase family.</text>
</comment>
<dbReference type="PANTHER" id="PTHR42789:SF1">
    <property type="entry name" value="D-ISOMER SPECIFIC 2-HYDROXYACID DEHYDROGENASE FAMILY PROTEIN (AFU_ORTHOLOGUE AFUA_6G10090)"/>
    <property type="match status" value="1"/>
</dbReference>
<evidence type="ECO:0000313" key="8">
    <source>
        <dbReference type="EMBL" id="EKS35891.1"/>
    </source>
</evidence>
<evidence type="ECO:0000256" key="4">
    <source>
        <dbReference type="ARBA" id="ARBA00023027"/>
    </source>
</evidence>
<dbReference type="InterPro" id="IPR006140">
    <property type="entry name" value="D-isomer_DH_NAD-bd"/>
</dbReference>
<dbReference type="InterPro" id="IPR006139">
    <property type="entry name" value="D-isomer_2_OHA_DH_cat_dom"/>
</dbReference>
<dbReference type="CDD" id="cd12169">
    <property type="entry name" value="PGDH_like_1"/>
    <property type="match status" value="1"/>
</dbReference>
<protein>
    <recommendedName>
        <fullName evidence="10">D-isomer specific 2-hydroxyacid dehydrogenase NAD-binding domain-containing protein</fullName>
    </recommendedName>
</protein>
<dbReference type="PROSITE" id="PS00671">
    <property type="entry name" value="D_2_HYDROXYACID_DH_3"/>
    <property type="match status" value="1"/>
</dbReference>
<feature type="domain" description="D-isomer specific 2-hydroxyacid dehydrogenase NAD-binding" evidence="7">
    <location>
        <begin position="113"/>
        <end position="287"/>
    </location>
</feature>
<dbReference type="OrthoDB" id="9793626at2"/>
<dbReference type="PANTHER" id="PTHR42789">
    <property type="entry name" value="D-ISOMER SPECIFIC 2-HYDROXYACID DEHYDROGENASE FAMILY PROTEIN (AFU_ORTHOLOGUE AFUA_6G10090)"/>
    <property type="match status" value="1"/>
</dbReference>
<dbReference type="AlphaFoldDB" id="K8P356"/>
<dbReference type="GO" id="GO:0008652">
    <property type="term" value="P:amino acid biosynthetic process"/>
    <property type="evidence" value="ECO:0007669"/>
    <property type="project" value="UniProtKB-KW"/>
</dbReference>
<evidence type="ECO:0000256" key="3">
    <source>
        <dbReference type="ARBA" id="ARBA00023002"/>
    </source>
</evidence>
<dbReference type="InterPro" id="IPR036291">
    <property type="entry name" value="NAD(P)-bd_dom_sf"/>
</dbReference>
<dbReference type="FunFam" id="3.40.50.720:FF:000203">
    <property type="entry name" value="D-3-phosphoglycerate dehydrogenase (SerA)"/>
    <property type="match status" value="1"/>
</dbReference>
<dbReference type="RefSeq" id="WP_002712969.1">
    <property type="nucleotide sequence ID" value="NZ_KB375281.1"/>
</dbReference>
<dbReference type="InterPro" id="IPR029753">
    <property type="entry name" value="D-isomer_DH_CS"/>
</dbReference>
<dbReference type="GO" id="GO:0016616">
    <property type="term" value="F:oxidoreductase activity, acting on the CH-OH group of donors, NAD or NADP as acceptor"/>
    <property type="evidence" value="ECO:0007669"/>
    <property type="project" value="InterPro"/>
</dbReference>
<dbReference type="Gene3D" id="3.40.50.720">
    <property type="entry name" value="NAD(P)-binding Rossmann-like Domain"/>
    <property type="match status" value="2"/>
</dbReference>
<keyword evidence="9" id="KW-1185">Reference proteome</keyword>
<dbReference type="Pfam" id="PF00389">
    <property type="entry name" value="2-Hacid_dh"/>
    <property type="match status" value="1"/>
</dbReference>
<dbReference type="Pfam" id="PF02826">
    <property type="entry name" value="2-Hacid_dh_C"/>
    <property type="match status" value="1"/>
</dbReference>
<comment type="caution">
    <text evidence="8">The sequence shown here is derived from an EMBL/GenBank/DDBJ whole genome shotgun (WGS) entry which is preliminary data.</text>
</comment>
<dbReference type="PROSITE" id="PS00065">
    <property type="entry name" value="D_2_HYDROXYACID_DH_1"/>
    <property type="match status" value="1"/>
</dbReference>
<gene>
    <name evidence="8" type="ORF">HMPREF9696_02103</name>
</gene>
<sequence>MPLRCAILDDYQNVALKFVDWSPLNGKIDITVFDTPFASQDEAIRALQDFEIVCAMRERTPFPREVLAALPKLKLLLTSGMRNASFDLEAAKDSGVTVCGTGGVGNATASLAIGLMLELTRRIGFENARMHAGELWQTTMGQDVEGMTLGVVGLGKLGTKVAAIAKALGMKVIAWSQNLTPEACAAAGVTYASKDELFATADIVTIHTILSKRTRGLISADDLARMKPTSYLVNTARGPIVDEAALLDALQRKAIAGAGLDTFSVEPLPLDHPLRKLDNVVLTPHLGYVTETNYRKYYGDMVEDIAAWLKGAPIREMT</sequence>
<organism evidence="8 9">
    <name type="scientific">Afipia clevelandensis ATCC 49720</name>
    <dbReference type="NCBI Taxonomy" id="883079"/>
    <lineage>
        <taxon>Bacteria</taxon>
        <taxon>Pseudomonadati</taxon>
        <taxon>Pseudomonadota</taxon>
        <taxon>Alphaproteobacteria</taxon>
        <taxon>Hyphomicrobiales</taxon>
        <taxon>Nitrobacteraceae</taxon>
        <taxon>Afipia</taxon>
    </lineage>
</organism>
<dbReference type="GO" id="GO:0051287">
    <property type="term" value="F:NAD binding"/>
    <property type="evidence" value="ECO:0007669"/>
    <property type="project" value="InterPro"/>
</dbReference>
<reference evidence="8 9" key="1">
    <citation type="submission" date="2012-04" db="EMBL/GenBank/DDBJ databases">
        <title>The Genome Sequence of Afipia clevelandensis ATCC 49720.</title>
        <authorList>
            <consortium name="The Broad Institute Genome Sequencing Platform"/>
            <person name="Earl A."/>
            <person name="Ward D."/>
            <person name="Feldgarden M."/>
            <person name="Gevers D."/>
            <person name="Huys G."/>
            <person name="Walker B."/>
            <person name="Young S.K."/>
            <person name="Zeng Q."/>
            <person name="Gargeya S."/>
            <person name="Fitzgerald M."/>
            <person name="Haas B."/>
            <person name="Abouelleil A."/>
            <person name="Alvarado L."/>
            <person name="Arachchi H.M."/>
            <person name="Berlin A."/>
            <person name="Chapman S.B."/>
            <person name="Goldberg J."/>
            <person name="Griggs A."/>
            <person name="Gujja S."/>
            <person name="Hansen M."/>
            <person name="Howarth C."/>
            <person name="Imamovic A."/>
            <person name="Larimer J."/>
            <person name="McCowen C."/>
            <person name="Montmayeur A."/>
            <person name="Murphy C."/>
            <person name="Neiman D."/>
            <person name="Pearson M."/>
            <person name="Priest M."/>
            <person name="Roberts A."/>
            <person name="Saif S."/>
            <person name="Shea T."/>
            <person name="Sisk P."/>
            <person name="Sykes S."/>
            <person name="Wortman J."/>
            <person name="Nusbaum C."/>
            <person name="Birren B."/>
        </authorList>
    </citation>
    <scope>NUCLEOTIDE SEQUENCE [LARGE SCALE GENOMIC DNA]</scope>
    <source>
        <strain evidence="8 9">ATCC 49720</strain>
    </source>
</reference>
<evidence type="ECO:0000256" key="5">
    <source>
        <dbReference type="RuleBase" id="RU003719"/>
    </source>
</evidence>
<dbReference type="EMBL" id="AGWY01000008">
    <property type="protein sequence ID" value="EKS35891.1"/>
    <property type="molecule type" value="Genomic_DNA"/>
</dbReference>
<dbReference type="PATRIC" id="fig|883079.3.peg.2134"/>
<dbReference type="Proteomes" id="UP000001095">
    <property type="component" value="Unassembled WGS sequence"/>
</dbReference>